<keyword evidence="2" id="KW-0732">Signal</keyword>
<dbReference type="PROSITE" id="PS51257">
    <property type="entry name" value="PROKAR_LIPOPROTEIN"/>
    <property type="match status" value="1"/>
</dbReference>
<protein>
    <recommendedName>
        <fullName evidence="5">ZU5 domain-containing protein</fullName>
    </recommendedName>
</protein>
<evidence type="ECO:0008006" key="5">
    <source>
        <dbReference type="Google" id="ProtNLM"/>
    </source>
</evidence>
<evidence type="ECO:0000256" key="1">
    <source>
        <dbReference type="SAM" id="MobiDB-lite"/>
    </source>
</evidence>
<evidence type="ECO:0000313" key="3">
    <source>
        <dbReference type="EMBL" id="MFC5412025.1"/>
    </source>
</evidence>
<keyword evidence="4" id="KW-1185">Reference proteome</keyword>
<feature type="chain" id="PRO_5046635271" description="ZU5 domain-containing protein" evidence="2">
    <location>
        <begin position="21"/>
        <end position="423"/>
    </location>
</feature>
<feature type="region of interest" description="Disordered" evidence="1">
    <location>
        <begin position="26"/>
        <end position="69"/>
    </location>
</feature>
<feature type="signal peptide" evidence="2">
    <location>
        <begin position="1"/>
        <end position="20"/>
    </location>
</feature>
<evidence type="ECO:0000313" key="4">
    <source>
        <dbReference type="Proteomes" id="UP001596106"/>
    </source>
</evidence>
<comment type="caution">
    <text evidence="3">The sequence shown here is derived from an EMBL/GenBank/DDBJ whole genome shotgun (WGS) entry which is preliminary data.</text>
</comment>
<reference evidence="4" key="1">
    <citation type="journal article" date="2019" name="Int. J. Syst. Evol. Microbiol.">
        <title>The Global Catalogue of Microorganisms (GCM) 10K type strain sequencing project: providing services to taxonomists for standard genome sequencing and annotation.</title>
        <authorList>
            <consortium name="The Broad Institute Genomics Platform"/>
            <consortium name="The Broad Institute Genome Sequencing Center for Infectious Disease"/>
            <person name="Wu L."/>
            <person name="Ma J."/>
        </authorList>
    </citation>
    <scope>NUCLEOTIDE SEQUENCE [LARGE SCALE GENOMIC DNA]</scope>
    <source>
        <strain evidence="4">CCUG 55250</strain>
    </source>
</reference>
<proteinExistence type="predicted"/>
<dbReference type="RefSeq" id="WP_379849120.1">
    <property type="nucleotide sequence ID" value="NZ_JBHSMA010000009.1"/>
</dbReference>
<sequence>MMKHAYYLVAGWLLLSSLCACRPAPTTIDPEPPGTEQPGSPGDVTEIGQPQGAAVSQTIGPEGGTLSTADGRARLTIPAGAVEKATTISIQPITNHTPQGVGQAYRFLPDGLQFKKPALLTFQYADSDVADSAPAALGIAYQRANKIWYAVEGKQVDTQKREVSVPMPHFSDWSLFEQFHLVLASGSNRGYLNYGESVTLEFVEIASLTGKGEEPLVTKNTGGQANSGLKWSLLGEGKLTYDKTSATYTAPTSQPKQNPVTISVEVTFTNSPAKLILVRQFFIGPGYIKINFLGQERVYTVGVFLNDEEPAYSAIVGGTLTEMFSIEFSNGREGSVFRFHDESDAGRCRVNFENSSGDQYDSGHSWCNGEDMIANGQVVFEKYVPGSYVKGKISGNLINYKDHCTKSGPAISGEFYVRAMPNL</sequence>
<gene>
    <name evidence="3" type="ORF">ACFPMF_22060</name>
</gene>
<organism evidence="3 4">
    <name type="scientific">Larkinella bovis</name>
    <dbReference type="NCBI Taxonomy" id="683041"/>
    <lineage>
        <taxon>Bacteria</taxon>
        <taxon>Pseudomonadati</taxon>
        <taxon>Bacteroidota</taxon>
        <taxon>Cytophagia</taxon>
        <taxon>Cytophagales</taxon>
        <taxon>Spirosomataceae</taxon>
        <taxon>Larkinella</taxon>
    </lineage>
</organism>
<name>A0ABW0IHI0_9BACT</name>
<dbReference type="Gene3D" id="2.60.220.30">
    <property type="match status" value="1"/>
</dbReference>
<evidence type="ECO:0000256" key="2">
    <source>
        <dbReference type="SAM" id="SignalP"/>
    </source>
</evidence>
<dbReference type="Proteomes" id="UP001596106">
    <property type="component" value="Unassembled WGS sequence"/>
</dbReference>
<accession>A0ABW0IHI0</accession>
<dbReference type="EMBL" id="JBHSMA010000009">
    <property type="protein sequence ID" value="MFC5412025.1"/>
    <property type="molecule type" value="Genomic_DNA"/>
</dbReference>